<gene>
    <name evidence="1" type="ORF">EKM59_06985</name>
</gene>
<dbReference type="EMBL" id="RZGR01000018">
    <property type="protein sequence ID" value="RUQ85273.1"/>
    <property type="molecule type" value="Genomic_DNA"/>
</dbReference>
<proteinExistence type="predicted"/>
<evidence type="ECO:0000313" key="1">
    <source>
        <dbReference type="EMBL" id="RUQ85273.1"/>
    </source>
</evidence>
<dbReference type="AlphaFoldDB" id="A0A3S0VAG3"/>
<protein>
    <submittedName>
        <fullName evidence="1">N-formylglutamate amidohydrolase</fullName>
    </submittedName>
</protein>
<name>A0A3S0VAG3_9GAMM</name>
<reference evidence="1 2" key="1">
    <citation type="submission" date="2018-12" db="EMBL/GenBank/DDBJ databases">
        <title>Legionella sp,whole genome shotgun sequence.</title>
        <authorList>
            <person name="Wu H."/>
        </authorList>
    </citation>
    <scope>NUCLEOTIDE SEQUENCE [LARGE SCALE GENOMIC DNA]</scope>
    <source>
        <strain evidence="2">km714</strain>
    </source>
</reference>
<accession>A0A3S0VAG3</accession>
<dbReference type="RefSeq" id="WP_126954258.1">
    <property type="nucleotide sequence ID" value="NZ_RZGR01000018.1"/>
</dbReference>
<evidence type="ECO:0000313" key="2">
    <source>
        <dbReference type="Proteomes" id="UP000288012"/>
    </source>
</evidence>
<dbReference type="Proteomes" id="UP000288012">
    <property type="component" value="Unassembled WGS sequence"/>
</dbReference>
<comment type="caution">
    <text evidence="1">The sequence shown here is derived from an EMBL/GenBank/DDBJ whole genome shotgun (WGS) entry which is preliminary data.</text>
</comment>
<organism evidence="1 2">
    <name type="scientific">Legionella septentrionalis</name>
    <dbReference type="NCBI Taxonomy" id="2498109"/>
    <lineage>
        <taxon>Bacteria</taxon>
        <taxon>Pseudomonadati</taxon>
        <taxon>Pseudomonadota</taxon>
        <taxon>Gammaproteobacteria</taxon>
        <taxon>Legionellales</taxon>
        <taxon>Legionellaceae</taxon>
        <taxon>Legionella</taxon>
    </lineage>
</organism>
<dbReference type="Pfam" id="PF05013">
    <property type="entry name" value="FGase"/>
    <property type="match status" value="1"/>
</dbReference>
<keyword evidence="2" id="KW-1185">Reference proteome</keyword>
<dbReference type="OrthoDB" id="9815326at2"/>
<dbReference type="Gene3D" id="3.40.630.40">
    <property type="entry name" value="Zn-dependent exopeptidases"/>
    <property type="match status" value="1"/>
</dbReference>
<sequence>MKPTILVISCEHGGNDVPPQYALLFKDNAEILATHRAYDAGSLAIAEYLQQKFSCDFVYTTITRLLIDCNRSLNHPKCFSEFTKKLSRAEKQVLIDAYYLPYRRKLESLIQQHIALGHQVLHLSIHSFVPELKGVIRNAAISLLYDYQRHAEKEVARIWRGLLLEQTPAYRIRMNYPYRGDSDGFTSALRKQYSEKEYLGIEVESNQALIDHEYLFSQLLHVLSASLKDLLQVL</sequence>
<keyword evidence="1" id="KW-0378">Hydrolase</keyword>
<dbReference type="SUPFAM" id="SSF53187">
    <property type="entry name" value="Zn-dependent exopeptidases"/>
    <property type="match status" value="1"/>
</dbReference>
<dbReference type="GO" id="GO:0016787">
    <property type="term" value="F:hydrolase activity"/>
    <property type="evidence" value="ECO:0007669"/>
    <property type="project" value="UniProtKB-KW"/>
</dbReference>
<dbReference type="InterPro" id="IPR007709">
    <property type="entry name" value="N-FG_amidohydro"/>
</dbReference>